<protein>
    <recommendedName>
        <fullName evidence="2">Bacterial Ig-like domain-containing protein</fullName>
    </recommendedName>
</protein>
<dbReference type="Gene3D" id="2.60.40.10">
    <property type="entry name" value="Immunoglobulins"/>
    <property type="match status" value="2"/>
</dbReference>
<dbReference type="Pfam" id="PF09136">
    <property type="entry name" value="Glucodextran_B"/>
    <property type="match status" value="1"/>
</dbReference>
<proteinExistence type="predicted"/>
<dbReference type="EMBL" id="UOFV01000068">
    <property type="protein sequence ID" value="VAW95727.1"/>
    <property type="molecule type" value="Genomic_DNA"/>
</dbReference>
<organism evidence="1">
    <name type="scientific">hydrothermal vent metagenome</name>
    <dbReference type="NCBI Taxonomy" id="652676"/>
    <lineage>
        <taxon>unclassified sequences</taxon>
        <taxon>metagenomes</taxon>
        <taxon>ecological metagenomes</taxon>
    </lineage>
</organism>
<accession>A0A3B1A7Y3</accession>
<feature type="non-terminal residue" evidence="1">
    <location>
        <position position="574"/>
    </location>
</feature>
<dbReference type="AlphaFoldDB" id="A0A3B1A7Y3"/>
<sequence length="574" mass="61018">MPTHKQLQPLLLLSVPLLVVASFLAACSPNDSLNLPEERPSGVIQGNVVDGILVGSQVSIYGFESGMRGILLGTAVTNEQGGYAIELQVPDQLILIEISGGTYLEDASGSVITLADGQVLRAITKYTSGSSLDAMVTSLTHLAVGLAEYKVNNGVPVDQAILEANADINRFFAINTSTTTPLAITDENNTLSELNDPALYGFYLAGLSSWTLWASDQNDVPHSIYSSIALTQILYNDIRSDGVFNGVGYNREGTALMPLAFGRVALDENTFRIAFSLHMLAIANSDKNKTGLGIDTLLTPAQQIAAQTDALLGTSDPVSIDGQTPEITITQSADDYRSGLFRFEITIGGLLGAEHIRIFIDGDLATTLTDTTNTLAIIDTTDYADGEHEIRVTATDALGNEASNTFIVQFDNTAPVVNVNSPPASSLAMALLTGTYSDNVSGVQSITVQGQAATLFTDGTWNATVNLEPGENIIPISVVDQVGERLDTQTILHLDLIAPVITSADMHSLARFSNGDGSYSEAALQDINDTLPLYFETNAVDLNGVLIDRLELNNNAIPYFAFSIADEMGPDATT</sequence>
<reference evidence="1" key="1">
    <citation type="submission" date="2018-06" db="EMBL/GenBank/DDBJ databases">
        <authorList>
            <person name="Zhirakovskaya E."/>
        </authorList>
    </citation>
    <scope>NUCLEOTIDE SEQUENCE</scope>
</reference>
<name>A0A3B1A7Y3_9ZZZZ</name>
<evidence type="ECO:0000313" key="1">
    <source>
        <dbReference type="EMBL" id="VAW95727.1"/>
    </source>
</evidence>
<evidence type="ECO:0008006" key="2">
    <source>
        <dbReference type="Google" id="ProtNLM"/>
    </source>
</evidence>
<dbReference type="PROSITE" id="PS51257">
    <property type="entry name" value="PROKAR_LIPOPROTEIN"/>
    <property type="match status" value="1"/>
</dbReference>
<dbReference type="InterPro" id="IPR013783">
    <property type="entry name" value="Ig-like_fold"/>
</dbReference>
<gene>
    <name evidence="1" type="ORF">MNBD_GAMMA19-330</name>
</gene>